<feature type="region of interest" description="Disordered" evidence="1">
    <location>
        <begin position="1"/>
        <end position="22"/>
    </location>
</feature>
<protein>
    <submittedName>
        <fullName evidence="2">ABC transporter G family member 34</fullName>
    </submittedName>
</protein>
<evidence type="ECO:0000313" key="2">
    <source>
        <dbReference type="EMBL" id="KAL0417022.1"/>
    </source>
</evidence>
<accession>A0AAW2UK07</accession>
<dbReference type="PANTHER" id="PTHR48040">
    <property type="entry name" value="PLEIOTROPIC DRUG RESISTANCE PROTEIN 1-LIKE ISOFORM X1"/>
    <property type="match status" value="1"/>
</dbReference>
<comment type="caution">
    <text evidence="2">The sequence shown here is derived from an EMBL/GenBank/DDBJ whole genome shotgun (WGS) entry which is preliminary data.</text>
</comment>
<name>A0AAW2UK07_9LAMI</name>
<organism evidence="2">
    <name type="scientific">Sesamum latifolium</name>
    <dbReference type="NCBI Taxonomy" id="2727402"/>
    <lineage>
        <taxon>Eukaryota</taxon>
        <taxon>Viridiplantae</taxon>
        <taxon>Streptophyta</taxon>
        <taxon>Embryophyta</taxon>
        <taxon>Tracheophyta</taxon>
        <taxon>Spermatophyta</taxon>
        <taxon>Magnoliopsida</taxon>
        <taxon>eudicotyledons</taxon>
        <taxon>Gunneridae</taxon>
        <taxon>Pentapetalae</taxon>
        <taxon>asterids</taxon>
        <taxon>lamiids</taxon>
        <taxon>Lamiales</taxon>
        <taxon>Pedaliaceae</taxon>
        <taxon>Sesamum</taxon>
    </lineage>
</organism>
<gene>
    <name evidence="2" type="ORF">Slati_3534100</name>
</gene>
<sequence length="127" mass="14798">MENNAVNQQHKKPKPLSRKEGSCRLSARSYFGGGPRRYRCRKNQPYRYVSVPEFAQSLNSFQQLVAELRVPYDKTRAHPTALVKGKYGISNWEPLFYQAWAFTLWMESGLWIILTYYTIDFAPSAAR</sequence>
<reference evidence="2" key="1">
    <citation type="submission" date="2020-06" db="EMBL/GenBank/DDBJ databases">
        <authorList>
            <person name="Li T."/>
            <person name="Hu X."/>
            <person name="Zhang T."/>
            <person name="Song X."/>
            <person name="Zhang H."/>
            <person name="Dai N."/>
            <person name="Sheng W."/>
            <person name="Hou X."/>
            <person name="Wei L."/>
        </authorList>
    </citation>
    <scope>NUCLEOTIDE SEQUENCE</scope>
    <source>
        <strain evidence="2">KEN1</strain>
        <tissue evidence="2">Leaf</tissue>
    </source>
</reference>
<dbReference type="EMBL" id="JACGWN010000012">
    <property type="protein sequence ID" value="KAL0417022.1"/>
    <property type="molecule type" value="Genomic_DNA"/>
</dbReference>
<proteinExistence type="predicted"/>
<dbReference type="PANTHER" id="PTHR48040:SF60">
    <property type="entry name" value="ABC TRANSPORTER DOMAIN-CONTAINING PROTEIN"/>
    <property type="match status" value="1"/>
</dbReference>
<dbReference type="AlphaFoldDB" id="A0AAW2UK07"/>
<evidence type="ECO:0000256" key="1">
    <source>
        <dbReference type="SAM" id="MobiDB-lite"/>
    </source>
</evidence>
<reference evidence="2" key="2">
    <citation type="journal article" date="2024" name="Plant">
        <title>Genomic evolution and insights into agronomic trait innovations of Sesamum species.</title>
        <authorList>
            <person name="Miao H."/>
            <person name="Wang L."/>
            <person name="Qu L."/>
            <person name="Liu H."/>
            <person name="Sun Y."/>
            <person name="Le M."/>
            <person name="Wang Q."/>
            <person name="Wei S."/>
            <person name="Zheng Y."/>
            <person name="Lin W."/>
            <person name="Duan Y."/>
            <person name="Cao H."/>
            <person name="Xiong S."/>
            <person name="Wang X."/>
            <person name="Wei L."/>
            <person name="Li C."/>
            <person name="Ma Q."/>
            <person name="Ju M."/>
            <person name="Zhao R."/>
            <person name="Li G."/>
            <person name="Mu C."/>
            <person name="Tian Q."/>
            <person name="Mei H."/>
            <person name="Zhang T."/>
            <person name="Gao T."/>
            <person name="Zhang H."/>
        </authorList>
    </citation>
    <scope>NUCLEOTIDE SEQUENCE</scope>
    <source>
        <strain evidence="2">KEN1</strain>
    </source>
</reference>